<feature type="compositionally biased region" description="Gly residues" evidence="1">
    <location>
        <begin position="284"/>
        <end position="299"/>
    </location>
</feature>
<dbReference type="InterPro" id="IPR036689">
    <property type="entry name" value="ESAT-6-like_sf"/>
</dbReference>
<dbReference type="Proteomes" id="UP000243799">
    <property type="component" value="Unassembled WGS sequence"/>
</dbReference>
<feature type="compositionally biased region" description="Low complexity" evidence="1">
    <location>
        <begin position="365"/>
        <end position="386"/>
    </location>
</feature>
<evidence type="ECO:0008006" key="4">
    <source>
        <dbReference type="Google" id="ProtNLM"/>
    </source>
</evidence>
<protein>
    <recommendedName>
        <fullName evidence="4">PPE family protein</fullName>
    </recommendedName>
</protein>
<sequence length="467" mass="44884">MSVGGIEIMDDNMGITGGRPSQQGSSPSVPLGDNSATADIVNQARSRPDGFLYGDDRAIGSPPNWDAQESEQLYNGATMNNDPGTAEATGESWIGHSTNLNQAANDLYNAITELGGAWVGEGAAAAQGTLVGIANSSAQAAEAAQTMGNRLKQQAAAAAEVKKMPAPKEFDPAKQTEAMLAGGPAAMIADMKAQSDAAKDVKAQQVQYFNAYTKAMAEVDSSTPSFGPDSLGLKPMAASVGTGPSSVGGVGSFGGLPGQHLGPNPLAGAPFGAYGASGDVGGPGQTGGVGAGQGHGGHAGAPAAGVPATAGSGMATGAGTAAAAQASGGGGGSGNLGMQLGGAAVGAGLGAAGVKALGKGKKSGSTKQSSTETGASATGQGASAASVAPQNQGMVSSAGTIGGGAVPPAAGPMGGGMGGAARGQAEQEEEHTHASFLIEADPDEAFGATEATPPPVIGAWAGDDEER</sequence>
<organism evidence="2 3">
    <name type="scientific">Amycolatopsis marina</name>
    <dbReference type="NCBI Taxonomy" id="490629"/>
    <lineage>
        <taxon>Bacteria</taxon>
        <taxon>Bacillati</taxon>
        <taxon>Actinomycetota</taxon>
        <taxon>Actinomycetes</taxon>
        <taxon>Pseudonocardiales</taxon>
        <taxon>Pseudonocardiaceae</taxon>
        <taxon>Amycolatopsis</taxon>
    </lineage>
</organism>
<reference evidence="3" key="1">
    <citation type="submission" date="2016-10" db="EMBL/GenBank/DDBJ databases">
        <authorList>
            <person name="Varghese N."/>
            <person name="Submissions S."/>
        </authorList>
    </citation>
    <scope>NUCLEOTIDE SEQUENCE [LARGE SCALE GENOMIC DNA]</scope>
    <source>
        <strain evidence="3">CGMCC 4.3568</strain>
    </source>
</reference>
<evidence type="ECO:0000313" key="3">
    <source>
        <dbReference type="Proteomes" id="UP000243799"/>
    </source>
</evidence>
<feature type="region of interest" description="Disordered" evidence="1">
    <location>
        <begin position="356"/>
        <end position="467"/>
    </location>
</feature>
<name>A0A1I0Y6U2_9PSEU</name>
<dbReference type="EMBL" id="FOKG01000004">
    <property type="protein sequence ID" value="SFB09029.1"/>
    <property type="molecule type" value="Genomic_DNA"/>
</dbReference>
<dbReference type="AlphaFoldDB" id="A0A1I0Y6U2"/>
<dbReference type="STRING" id="490629.SAMN05216266_104277"/>
<evidence type="ECO:0000256" key="1">
    <source>
        <dbReference type="SAM" id="MobiDB-lite"/>
    </source>
</evidence>
<keyword evidence="3" id="KW-1185">Reference proteome</keyword>
<feature type="region of interest" description="Disordered" evidence="1">
    <location>
        <begin position="9"/>
        <end position="61"/>
    </location>
</feature>
<feature type="region of interest" description="Disordered" evidence="1">
    <location>
        <begin position="284"/>
        <end position="304"/>
    </location>
</feature>
<accession>A0A1I0Y6U2</accession>
<feature type="compositionally biased region" description="Low complexity" evidence="1">
    <location>
        <begin position="18"/>
        <end position="32"/>
    </location>
</feature>
<feature type="compositionally biased region" description="Gly residues" evidence="1">
    <location>
        <begin position="412"/>
        <end position="421"/>
    </location>
</feature>
<evidence type="ECO:0000313" key="2">
    <source>
        <dbReference type="EMBL" id="SFB09029.1"/>
    </source>
</evidence>
<dbReference type="SUPFAM" id="SSF140453">
    <property type="entry name" value="EsxAB dimer-like"/>
    <property type="match status" value="1"/>
</dbReference>
<proteinExistence type="predicted"/>
<dbReference type="Gene3D" id="1.20.1260.20">
    <property type="entry name" value="PPE superfamily"/>
    <property type="match status" value="1"/>
</dbReference>
<feature type="compositionally biased region" description="Polar residues" evidence="1">
    <location>
        <begin position="388"/>
        <end position="397"/>
    </location>
</feature>
<dbReference type="InterPro" id="IPR038332">
    <property type="entry name" value="PPE_sf"/>
</dbReference>
<gene>
    <name evidence="2" type="ORF">SAMN05216266_104277</name>
</gene>